<evidence type="ECO:0000313" key="2">
    <source>
        <dbReference type="EMBL" id="MBG9377695.1"/>
    </source>
</evidence>
<dbReference type="InterPro" id="IPR025402">
    <property type="entry name" value="DMP19_C"/>
</dbReference>
<organism evidence="2 3">
    <name type="scientific">Panacibacter microcysteis</name>
    <dbReference type="NCBI Taxonomy" id="2793269"/>
    <lineage>
        <taxon>Bacteria</taxon>
        <taxon>Pseudomonadati</taxon>
        <taxon>Bacteroidota</taxon>
        <taxon>Chitinophagia</taxon>
        <taxon>Chitinophagales</taxon>
        <taxon>Chitinophagaceae</taxon>
        <taxon>Panacibacter</taxon>
    </lineage>
</organism>
<accession>A0A931GWI4</accession>
<dbReference type="Gene3D" id="2.20.110.10">
    <property type="entry name" value="Histone H3 K4-specific methyltransferase SET7/9 N-terminal domain"/>
    <property type="match status" value="2"/>
</dbReference>
<dbReference type="SUPFAM" id="SSF82185">
    <property type="entry name" value="Histone H3 K4-specific methyltransferase SET7/9 N-terminal domain"/>
    <property type="match status" value="2"/>
</dbReference>
<dbReference type="Proteomes" id="UP000628448">
    <property type="component" value="Unassembled WGS sequence"/>
</dbReference>
<dbReference type="Pfam" id="PF14300">
    <property type="entry name" value="DMP19"/>
    <property type="match status" value="1"/>
</dbReference>
<reference evidence="2" key="1">
    <citation type="submission" date="2020-11" db="EMBL/GenBank/DDBJ databases">
        <title>Bacterial whole genome sequence for Panacibacter sp. DH6.</title>
        <authorList>
            <person name="Le V."/>
            <person name="Ko S."/>
            <person name="Ahn C.-Y."/>
            <person name="Oh H.-M."/>
        </authorList>
    </citation>
    <scope>NUCLEOTIDE SEQUENCE</scope>
    <source>
        <strain evidence="2">DH6</strain>
    </source>
</reference>
<sequence length="564" mass="66421">MGIFNLFGQDKPKQDPYWEFDKQTHFRPKLNKGAFFKLTGFDFGWFVLEPISKFVKDRDHEIEKGKSLSYGQKALYYWWYIDGQVTNGGFVQFYYNGYGSYVPTIIKSLEYIGDKKMAELIQRAENIYQKNKKLMDKAREKDLFDSDLYEKLEEMSALDDEYYELKGKTMTKIEKHIRKNPNEICLDEDGKGFDLKYSGECKTFYSDNSPKEVFNLEDGIINGEFKSFYESGKLKEQIQYSKGEQTGVRVEYFENGNKKYSIRKDSALKQFEHYWYYENGKPKKLEHKLLDKDERIGEYKEWYDNGQLAETGIYVSTHERDGKWLEFHKDGSKKLEAEFKNGHFLIQNCWNEKGEQTLKDGTGLYIYDCSGWEGYLDHNEQEYKNYKRHGQQKTFTNGVLRLYQEMENGVENGYTRNYYKNGKIKEEKLCKKGKAISIKTFPKSDNPIGKVSFQYLMKQEWLKDEDLPTADTYPLCINEDEIKKLIKIPKSLFEPQYQDVEGSTCLWLSVDEKGNVTDVKFKSAYMTEGQEFAEVADKMKFTPATKDEKNVASFIYIIANFNIE</sequence>
<feature type="domain" description="DNA mimic protein DMP19 C-terminal" evidence="1">
    <location>
        <begin position="67"/>
        <end position="180"/>
    </location>
</feature>
<evidence type="ECO:0000313" key="3">
    <source>
        <dbReference type="Proteomes" id="UP000628448"/>
    </source>
</evidence>
<evidence type="ECO:0000259" key="1">
    <source>
        <dbReference type="Pfam" id="PF14300"/>
    </source>
</evidence>
<protein>
    <submittedName>
        <fullName evidence="2">DUF4375 domain-containing protein</fullName>
    </submittedName>
</protein>
<keyword evidence="3" id="KW-1185">Reference proteome</keyword>
<dbReference type="InterPro" id="IPR011652">
    <property type="entry name" value="MORN_2"/>
</dbReference>
<gene>
    <name evidence="2" type="ORF">I5907_15745</name>
</gene>
<proteinExistence type="predicted"/>
<comment type="caution">
    <text evidence="2">The sequence shown here is derived from an EMBL/GenBank/DDBJ whole genome shotgun (WGS) entry which is preliminary data.</text>
</comment>
<name>A0A931GWI4_9BACT</name>
<dbReference type="Gene3D" id="1.20.1420.60">
    <property type="match status" value="1"/>
</dbReference>
<dbReference type="EMBL" id="JADWYR010000002">
    <property type="protein sequence ID" value="MBG9377695.1"/>
    <property type="molecule type" value="Genomic_DNA"/>
</dbReference>
<dbReference type="AlphaFoldDB" id="A0A931GWI4"/>
<dbReference type="Gene3D" id="3.30.1150.10">
    <property type="match status" value="1"/>
</dbReference>
<dbReference type="RefSeq" id="WP_196991765.1">
    <property type="nucleotide sequence ID" value="NZ_JADWYR010000002.1"/>
</dbReference>
<dbReference type="Pfam" id="PF07661">
    <property type="entry name" value="MORN_2"/>
    <property type="match status" value="5"/>
</dbReference>
<dbReference type="SUPFAM" id="SSF74653">
    <property type="entry name" value="TolA/TonB C-terminal domain"/>
    <property type="match status" value="1"/>
</dbReference>